<name>A0A1I8ARC4_9BILA</name>
<evidence type="ECO:0000313" key="3">
    <source>
        <dbReference type="WBParaSite" id="L893_g8269.t1"/>
    </source>
</evidence>
<feature type="signal peptide" evidence="1">
    <location>
        <begin position="1"/>
        <end position="24"/>
    </location>
</feature>
<dbReference type="Proteomes" id="UP000095287">
    <property type="component" value="Unplaced"/>
</dbReference>
<feature type="chain" id="PRO_5009314989" evidence="1">
    <location>
        <begin position="25"/>
        <end position="152"/>
    </location>
</feature>
<protein>
    <submittedName>
        <fullName evidence="3">Uncharacterized protein</fullName>
    </submittedName>
</protein>
<sequence>MLNMQDLFRLSSVVLLVFCHQCTAYPNPNNNSRRSNSSTYNTHYPRQNNGYGNYNYYNSYNPYRNYYNNGYGNYNYYNRNYYGYGQYQNYNPYYYYNRAPYVPQPAPVATNSYNPMGVPGLQYAKGGGYVDSFVGRLWLFCDGISGCGHGRG</sequence>
<reference evidence="3" key="1">
    <citation type="submission" date="2016-11" db="UniProtKB">
        <authorList>
            <consortium name="WormBaseParasite"/>
        </authorList>
    </citation>
    <scope>IDENTIFICATION</scope>
</reference>
<keyword evidence="1" id="KW-0732">Signal</keyword>
<dbReference type="AlphaFoldDB" id="A0A1I8ARC4"/>
<keyword evidence="2" id="KW-1185">Reference proteome</keyword>
<dbReference type="WBParaSite" id="L893_g8269.t1">
    <property type="protein sequence ID" value="L893_g8269.t1"/>
    <property type="gene ID" value="L893_g8269"/>
</dbReference>
<evidence type="ECO:0000313" key="2">
    <source>
        <dbReference type="Proteomes" id="UP000095287"/>
    </source>
</evidence>
<proteinExistence type="predicted"/>
<organism evidence="2 3">
    <name type="scientific">Steinernema glaseri</name>
    <dbReference type="NCBI Taxonomy" id="37863"/>
    <lineage>
        <taxon>Eukaryota</taxon>
        <taxon>Metazoa</taxon>
        <taxon>Ecdysozoa</taxon>
        <taxon>Nematoda</taxon>
        <taxon>Chromadorea</taxon>
        <taxon>Rhabditida</taxon>
        <taxon>Tylenchina</taxon>
        <taxon>Panagrolaimomorpha</taxon>
        <taxon>Strongyloidoidea</taxon>
        <taxon>Steinernematidae</taxon>
        <taxon>Steinernema</taxon>
    </lineage>
</organism>
<evidence type="ECO:0000256" key="1">
    <source>
        <dbReference type="SAM" id="SignalP"/>
    </source>
</evidence>
<accession>A0A1I8ARC4</accession>